<protein>
    <submittedName>
        <fullName evidence="2">Hydantoinase B/oxoprolinase family protein</fullName>
    </submittedName>
</protein>
<gene>
    <name evidence="2" type="ORF">ACFQ07_12280</name>
</gene>
<reference evidence="3" key="1">
    <citation type="journal article" date="2019" name="Int. J. Syst. Evol. Microbiol.">
        <title>The Global Catalogue of Microorganisms (GCM) 10K type strain sequencing project: providing services to taxonomists for standard genome sequencing and annotation.</title>
        <authorList>
            <consortium name="The Broad Institute Genomics Platform"/>
            <consortium name="The Broad Institute Genome Sequencing Center for Infectious Disease"/>
            <person name="Wu L."/>
            <person name="Ma J."/>
        </authorList>
    </citation>
    <scope>NUCLEOTIDE SEQUENCE [LARGE SCALE GENOMIC DNA]</scope>
    <source>
        <strain evidence="3">JCM 31696</strain>
    </source>
</reference>
<feature type="region of interest" description="Disordered" evidence="1">
    <location>
        <begin position="52"/>
        <end position="83"/>
    </location>
</feature>
<keyword evidence="3" id="KW-1185">Reference proteome</keyword>
<evidence type="ECO:0000313" key="2">
    <source>
        <dbReference type="EMBL" id="MFD0853007.1"/>
    </source>
</evidence>
<organism evidence="2 3">
    <name type="scientific">Actinomadura adrarensis</name>
    <dbReference type="NCBI Taxonomy" id="1819600"/>
    <lineage>
        <taxon>Bacteria</taxon>
        <taxon>Bacillati</taxon>
        <taxon>Actinomycetota</taxon>
        <taxon>Actinomycetes</taxon>
        <taxon>Streptosporangiales</taxon>
        <taxon>Thermomonosporaceae</taxon>
        <taxon>Actinomadura</taxon>
    </lineage>
</organism>
<proteinExistence type="predicted"/>
<feature type="non-terminal residue" evidence="2">
    <location>
        <position position="1"/>
    </location>
</feature>
<evidence type="ECO:0000256" key="1">
    <source>
        <dbReference type="SAM" id="MobiDB-lite"/>
    </source>
</evidence>
<sequence>GWGDPLNRDPSRVVADVRDGKVSPEGAREDYGVVITGDSYDKEATEALRQSMRAERGEPPFFDRGPGYPTLSGGRTSAEADDF</sequence>
<dbReference type="Proteomes" id="UP001597083">
    <property type="component" value="Unassembled WGS sequence"/>
</dbReference>
<evidence type="ECO:0000313" key="3">
    <source>
        <dbReference type="Proteomes" id="UP001597083"/>
    </source>
</evidence>
<dbReference type="EMBL" id="JBHTIR010001812">
    <property type="protein sequence ID" value="MFD0853007.1"/>
    <property type="molecule type" value="Genomic_DNA"/>
</dbReference>
<accession>A0ABW3CHI6</accession>
<name>A0ABW3CHI6_9ACTN</name>
<comment type="caution">
    <text evidence="2">The sequence shown here is derived from an EMBL/GenBank/DDBJ whole genome shotgun (WGS) entry which is preliminary data.</text>
</comment>